<feature type="compositionally biased region" description="Acidic residues" evidence="1">
    <location>
        <begin position="556"/>
        <end position="576"/>
    </location>
</feature>
<dbReference type="Proteomes" id="UP000054217">
    <property type="component" value="Unassembled WGS sequence"/>
</dbReference>
<dbReference type="OrthoDB" id="2642492at2759"/>
<evidence type="ECO:0000259" key="2">
    <source>
        <dbReference type="PROSITE" id="PS50181"/>
    </source>
</evidence>
<name>A0A0C3P7D1_PISTI</name>
<dbReference type="PANTHER" id="PTHR38926">
    <property type="entry name" value="F-BOX DOMAIN CONTAINING PROTEIN, EXPRESSED"/>
    <property type="match status" value="1"/>
</dbReference>
<dbReference type="SUPFAM" id="SSF81383">
    <property type="entry name" value="F-box domain"/>
    <property type="match status" value="1"/>
</dbReference>
<feature type="region of interest" description="Disordered" evidence="1">
    <location>
        <begin position="554"/>
        <end position="576"/>
    </location>
</feature>
<feature type="domain" description="F-box" evidence="2">
    <location>
        <begin position="52"/>
        <end position="103"/>
    </location>
</feature>
<dbReference type="InParanoid" id="A0A0C3P7D1"/>
<reference evidence="3 4" key="1">
    <citation type="submission" date="2014-04" db="EMBL/GenBank/DDBJ databases">
        <authorList>
            <consortium name="DOE Joint Genome Institute"/>
            <person name="Kuo A."/>
            <person name="Kohler A."/>
            <person name="Costa M.D."/>
            <person name="Nagy L.G."/>
            <person name="Floudas D."/>
            <person name="Copeland A."/>
            <person name="Barry K.W."/>
            <person name="Cichocki N."/>
            <person name="Veneault-Fourrey C."/>
            <person name="LaButti K."/>
            <person name="Lindquist E.A."/>
            <person name="Lipzen A."/>
            <person name="Lundell T."/>
            <person name="Morin E."/>
            <person name="Murat C."/>
            <person name="Sun H."/>
            <person name="Tunlid A."/>
            <person name="Henrissat B."/>
            <person name="Grigoriev I.V."/>
            <person name="Hibbett D.S."/>
            <person name="Martin F."/>
            <person name="Nordberg H.P."/>
            <person name="Cantor M.N."/>
            <person name="Hua S.X."/>
        </authorList>
    </citation>
    <scope>NUCLEOTIDE SEQUENCE [LARGE SCALE GENOMIC DNA]</scope>
    <source>
        <strain evidence="3 4">Marx 270</strain>
    </source>
</reference>
<evidence type="ECO:0000313" key="4">
    <source>
        <dbReference type="Proteomes" id="UP000054217"/>
    </source>
</evidence>
<gene>
    <name evidence="3" type="ORF">M404DRAFT_27156</name>
</gene>
<dbReference type="Gene3D" id="1.20.1280.50">
    <property type="match status" value="1"/>
</dbReference>
<organism evidence="3 4">
    <name type="scientific">Pisolithus tinctorius Marx 270</name>
    <dbReference type="NCBI Taxonomy" id="870435"/>
    <lineage>
        <taxon>Eukaryota</taxon>
        <taxon>Fungi</taxon>
        <taxon>Dikarya</taxon>
        <taxon>Basidiomycota</taxon>
        <taxon>Agaricomycotina</taxon>
        <taxon>Agaricomycetes</taxon>
        <taxon>Agaricomycetidae</taxon>
        <taxon>Boletales</taxon>
        <taxon>Sclerodermatineae</taxon>
        <taxon>Pisolithaceae</taxon>
        <taxon>Pisolithus</taxon>
    </lineage>
</organism>
<proteinExistence type="predicted"/>
<dbReference type="STRING" id="870435.A0A0C3P7D1"/>
<sequence length="576" mass="65965">MEDLYDTPTSSPVTLSEEFHCMLAVADAEELDQMLQRLRSAIVYTSQWRNSFALAVRLPGDVLYLIFEHATPDRDTHMLRTLSQVCRRWRSIILQAPLLWRKAFNIADGSIWFSEVLRRTQIVPLEVFFDIAEDYTGYAIPNLTTILIDDFRRCASLHIEGYGDDIEEILSSNITTNEVPFMRCLSIHNISSPHNGEVEIPDSILSILAPRLISLHLEGCKFNWDVVRTRLAPHSPLLSSLRIRNFHFQSPATVWQLLSVLESLPNLKECRLQNSFIGGEMDWTAYLRKVHLPHLASLVFESSTAAGAKLLAALELPSLSKLEAVVDVGRLATDVHQFMEGVQLATCRMERLPFLYIHYAHGRLIFQSNHYHRFPRLQVTFRNWALRNPTISDNHLVDLIRGIADVAALQRTQELKVSLPISIEQYLAPDAWAYFLRRLKEISLISFGTHTPLFLIRTLFLDARHSYDNMEVQSRLLPSLEQICLPSIPELEVLIHILADARSQIGTPLTISTISRNRPRISRREVQSIEVVHEMMLEWLTNLVVHSAPGDSMWLVDDESDESDEFDELSDEIDNE</sequence>
<evidence type="ECO:0000313" key="3">
    <source>
        <dbReference type="EMBL" id="KIO03551.1"/>
    </source>
</evidence>
<dbReference type="PANTHER" id="PTHR38926:SF72">
    <property type="entry name" value="IM:7136021-RELATED"/>
    <property type="match status" value="1"/>
</dbReference>
<accession>A0A0C3P7D1</accession>
<dbReference type="Gene3D" id="3.80.10.10">
    <property type="entry name" value="Ribonuclease Inhibitor"/>
    <property type="match status" value="1"/>
</dbReference>
<protein>
    <recommendedName>
        <fullName evidence="2">F-box domain-containing protein</fullName>
    </recommendedName>
</protein>
<reference evidence="4" key="2">
    <citation type="submission" date="2015-01" db="EMBL/GenBank/DDBJ databases">
        <title>Evolutionary Origins and Diversification of the Mycorrhizal Mutualists.</title>
        <authorList>
            <consortium name="DOE Joint Genome Institute"/>
            <consortium name="Mycorrhizal Genomics Consortium"/>
            <person name="Kohler A."/>
            <person name="Kuo A."/>
            <person name="Nagy L.G."/>
            <person name="Floudas D."/>
            <person name="Copeland A."/>
            <person name="Barry K.W."/>
            <person name="Cichocki N."/>
            <person name="Veneault-Fourrey C."/>
            <person name="LaButti K."/>
            <person name="Lindquist E.A."/>
            <person name="Lipzen A."/>
            <person name="Lundell T."/>
            <person name="Morin E."/>
            <person name="Murat C."/>
            <person name="Riley R."/>
            <person name="Ohm R."/>
            <person name="Sun H."/>
            <person name="Tunlid A."/>
            <person name="Henrissat B."/>
            <person name="Grigoriev I.V."/>
            <person name="Hibbett D.S."/>
            <person name="Martin F."/>
        </authorList>
    </citation>
    <scope>NUCLEOTIDE SEQUENCE [LARGE SCALE GENOMIC DNA]</scope>
    <source>
        <strain evidence="4">Marx 270</strain>
    </source>
</reference>
<dbReference type="InterPro" id="IPR001810">
    <property type="entry name" value="F-box_dom"/>
</dbReference>
<dbReference type="HOGENOM" id="CLU_034219_0_0_1"/>
<keyword evidence="4" id="KW-1185">Reference proteome</keyword>
<dbReference type="AlphaFoldDB" id="A0A0C3P7D1"/>
<dbReference type="InterPro" id="IPR036047">
    <property type="entry name" value="F-box-like_dom_sf"/>
</dbReference>
<dbReference type="InterPro" id="IPR032675">
    <property type="entry name" value="LRR_dom_sf"/>
</dbReference>
<dbReference type="SUPFAM" id="SSF52058">
    <property type="entry name" value="L domain-like"/>
    <property type="match status" value="1"/>
</dbReference>
<dbReference type="EMBL" id="KN831976">
    <property type="protein sequence ID" value="KIO03551.1"/>
    <property type="molecule type" value="Genomic_DNA"/>
</dbReference>
<dbReference type="PROSITE" id="PS50181">
    <property type="entry name" value="FBOX"/>
    <property type="match status" value="1"/>
</dbReference>
<evidence type="ECO:0000256" key="1">
    <source>
        <dbReference type="SAM" id="MobiDB-lite"/>
    </source>
</evidence>
<dbReference type="Pfam" id="PF12937">
    <property type="entry name" value="F-box-like"/>
    <property type="match status" value="1"/>
</dbReference>